<accession>A0A0G3GU31</accession>
<feature type="transmembrane region" description="Helical" evidence="2">
    <location>
        <begin position="12"/>
        <end position="28"/>
    </location>
</feature>
<evidence type="ECO:0000256" key="2">
    <source>
        <dbReference type="SAM" id="Phobius"/>
    </source>
</evidence>
<reference evidence="3 4" key="1">
    <citation type="journal article" date="2015" name="Genome Announc.">
        <title>Complete Genome Sequence of the Type Strain Corynebacterium mustelae DSM 45274, Isolated from Various Tissues of a Male Ferret with Lethal Sepsis.</title>
        <authorList>
            <person name="Ruckert C."/>
            <person name="Eimer J."/>
            <person name="Winkler A."/>
            <person name="Tauch A."/>
        </authorList>
    </citation>
    <scope>NUCLEOTIDE SEQUENCE [LARGE SCALE GENOMIC DNA]</scope>
    <source>
        <strain evidence="3 4">DSM 45274</strain>
    </source>
</reference>
<dbReference type="STRING" id="571915.CMUST_01300"/>
<gene>
    <name evidence="3" type="ORF">CMUST_01300</name>
</gene>
<dbReference type="AlphaFoldDB" id="A0A0G3GU31"/>
<dbReference type="Proteomes" id="UP000035199">
    <property type="component" value="Chromosome"/>
</dbReference>
<proteinExistence type="predicted"/>
<name>A0A0G3GU31_9CORY</name>
<dbReference type="KEGG" id="cmv:CMUST_01300"/>
<protein>
    <submittedName>
        <fullName evidence="3">Uncharacterized protein</fullName>
    </submittedName>
</protein>
<dbReference type="RefSeq" id="WP_047260995.1">
    <property type="nucleotide sequence ID" value="NZ_CP011542.1"/>
</dbReference>
<organism evidence="3 4">
    <name type="scientific">Corynebacterium mustelae</name>
    <dbReference type="NCBI Taxonomy" id="571915"/>
    <lineage>
        <taxon>Bacteria</taxon>
        <taxon>Bacillati</taxon>
        <taxon>Actinomycetota</taxon>
        <taxon>Actinomycetes</taxon>
        <taxon>Mycobacteriales</taxon>
        <taxon>Corynebacteriaceae</taxon>
        <taxon>Corynebacterium</taxon>
    </lineage>
</organism>
<keyword evidence="4" id="KW-1185">Reference proteome</keyword>
<dbReference type="OrthoDB" id="4415846at2"/>
<feature type="compositionally biased region" description="Basic and acidic residues" evidence="1">
    <location>
        <begin position="32"/>
        <end position="43"/>
    </location>
</feature>
<keyword evidence="2" id="KW-0472">Membrane</keyword>
<evidence type="ECO:0000313" key="4">
    <source>
        <dbReference type="Proteomes" id="UP000035199"/>
    </source>
</evidence>
<feature type="region of interest" description="Disordered" evidence="1">
    <location>
        <begin position="31"/>
        <end position="50"/>
    </location>
</feature>
<keyword evidence="2" id="KW-0812">Transmembrane</keyword>
<reference evidence="4" key="2">
    <citation type="submission" date="2015-05" db="EMBL/GenBank/DDBJ databases">
        <title>Complete genome sequence of Corynebacterium mustelae DSM 45274, isolated from various tissues of a male ferret with lethal sepsis.</title>
        <authorList>
            <person name="Ruckert C."/>
            <person name="Albersmeier A."/>
            <person name="Winkler A."/>
            <person name="Tauch A."/>
        </authorList>
    </citation>
    <scope>NUCLEOTIDE SEQUENCE [LARGE SCALE GENOMIC DNA]</scope>
    <source>
        <strain evidence="4">DSM 45274</strain>
    </source>
</reference>
<keyword evidence="2" id="KW-1133">Transmembrane helix</keyword>
<sequence>MSDLMSFLTSPHGLLIAIITAASSWLATRQKAKSDKDISRGPEWDNFSQRQKEMMDDLRSEIDKLRQLYAQLEQKFHDAQDRYWAAVNHIRDVHLHNPHVRKNHPPPPAIADDVKL</sequence>
<evidence type="ECO:0000256" key="1">
    <source>
        <dbReference type="SAM" id="MobiDB-lite"/>
    </source>
</evidence>
<feature type="region of interest" description="Disordered" evidence="1">
    <location>
        <begin position="96"/>
        <end position="116"/>
    </location>
</feature>
<dbReference type="EMBL" id="CP011542">
    <property type="protein sequence ID" value="AKK04609.1"/>
    <property type="molecule type" value="Genomic_DNA"/>
</dbReference>
<dbReference type="PATRIC" id="fig|571915.4.peg.265"/>
<evidence type="ECO:0000313" key="3">
    <source>
        <dbReference type="EMBL" id="AKK04609.1"/>
    </source>
</evidence>